<organism evidence="4">
    <name type="scientific">Thermocrispum agreste</name>
    <dbReference type="NCBI Taxonomy" id="37925"/>
    <lineage>
        <taxon>Bacteria</taxon>
        <taxon>Bacillati</taxon>
        <taxon>Actinomycetota</taxon>
        <taxon>Actinomycetes</taxon>
        <taxon>Pseudonocardiales</taxon>
        <taxon>Pseudonocardiaceae</taxon>
        <taxon>Thermocrispum</taxon>
    </lineage>
</organism>
<dbReference type="SUPFAM" id="SSF46785">
    <property type="entry name" value="Winged helix' DNA-binding domain"/>
    <property type="match status" value="1"/>
</dbReference>
<dbReference type="EMBL" id="QGUI01000053">
    <property type="protein sequence ID" value="PZN00878.1"/>
    <property type="molecule type" value="Genomic_DNA"/>
</dbReference>
<sequence>MAARPATPSLLRTINDRSAFDLLLTEGPMTRVELGKRTGLSKVTASQLLARLQRRGLVEVVGSRSAGRGPSAEVYAVRPGCSFSVGVDLNPDHADVAIADVTGTTVARLRRPVNGATDPKGLIHDTVAEVTAEAGLELSAVDQVVIGMPGVVDPATGDIQLSFDLPGWHRGLREVLAADLGCELTFENDVNLAAVAERAEGAGRDVDDLVLLWVGRGVGLAVVLGGRLHRGATGAAGEIGYLPMPGVTSRARVDRPAEGAFQGLVGAGAVMRLAADHGIEAPDAATAVRVALAGGHEAFLRVLADRLALGVAAVCAVVDPALVILSGEIGATGGDQLCRLLAGGVRHIAPVHPRVVSTEVEEPVLRGAVLAAVDRARRGLFSSVTQP</sequence>
<dbReference type="AlphaFoldDB" id="A0A2W4K3U2"/>
<dbReference type="CDD" id="cd23763">
    <property type="entry name" value="ASKHA_ATPase_ROK"/>
    <property type="match status" value="1"/>
</dbReference>
<name>A0A2W4K3U2_9PSEU</name>
<reference evidence="3 5" key="3">
    <citation type="journal article" date="2021" name="BMC Genomics">
        <title>Genome-resolved metagenome and metatranscriptome analyses of thermophilic composting reveal key bacterial players and their metabolic interactions.</title>
        <authorList>
            <person name="Braga L.P.P."/>
            <person name="Pereira R.V."/>
            <person name="Martins L.F."/>
            <person name="Moura L.M.S."/>
            <person name="Sanchez F.B."/>
            <person name="Patane J.S.L."/>
            <person name="da Silva A.M."/>
            <person name="Setubal J.C."/>
        </authorList>
    </citation>
    <scope>NUCLEOTIDE SEQUENCE [LARGE SCALE GENOMIC DNA]</scope>
    <source>
        <strain evidence="3">ZC4RG45</strain>
    </source>
</reference>
<dbReference type="Gene3D" id="1.10.10.10">
    <property type="entry name" value="Winged helix-like DNA-binding domain superfamily/Winged helix DNA-binding domain"/>
    <property type="match status" value="1"/>
</dbReference>
<reference evidence="3" key="4">
    <citation type="submission" date="2023-08" db="EMBL/GenBank/DDBJ databases">
        <authorList>
            <person name="Guima S.E.S."/>
            <person name="Martins L.F."/>
            <person name="Silva A.M."/>
            <person name="Setubal J.C."/>
        </authorList>
    </citation>
    <scope>NUCLEOTIDE SEQUENCE</scope>
    <source>
        <strain evidence="3">ZC4RG45</strain>
    </source>
</reference>
<comment type="similarity">
    <text evidence="1">Belongs to the ROK (NagC/XylR) family.</text>
</comment>
<dbReference type="InterPro" id="IPR036388">
    <property type="entry name" value="WH-like_DNA-bd_sf"/>
</dbReference>
<dbReference type="PANTHER" id="PTHR18964:SF149">
    <property type="entry name" value="BIFUNCTIONAL UDP-N-ACETYLGLUCOSAMINE 2-EPIMERASE_N-ACETYLMANNOSAMINE KINASE"/>
    <property type="match status" value="1"/>
</dbReference>
<dbReference type="GO" id="GO:0003700">
    <property type="term" value="F:DNA-binding transcription factor activity"/>
    <property type="evidence" value="ECO:0007669"/>
    <property type="project" value="InterPro"/>
</dbReference>
<dbReference type="Gene3D" id="3.30.420.40">
    <property type="match status" value="2"/>
</dbReference>
<proteinExistence type="inferred from homology"/>
<reference evidence="4" key="1">
    <citation type="submission" date="2018-05" db="EMBL/GenBank/DDBJ databases">
        <authorList>
            <person name="Lanie J.A."/>
            <person name="Ng W.-L."/>
            <person name="Kazmierczak K.M."/>
            <person name="Andrzejewski T.M."/>
            <person name="Davidsen T.M."/>
            <person name="Wayne K.J."/>
            <person name="Tettelin H."/>
            <person name="Glass J.I."/>
            <person name="Rusch D."/>
            <person name="Podicherti R."/>
            <person name="Tsui H.-C.T."/>
            <person name="Winkler M.E."/>
        </authorList>
    </citation>
    <scope>NUCLEOTIDE SEQUENCE</scope>
    <source>
        <strain evidence="4">ZC4RG45</strain>
    </source>
</reference>
<dbReference type="Pfam" id="PF12802">
    <property type="entry name" value="MarR_2"/>
    <property type="match status" value="1"/>
</dbReference>
<evidence type="ECO:0000259" key="2">
    <source>
        <dbReference type="Pfam" id="PF12802"/>
    </source>
</evidence>
<evidence type="ECO:0000313" key="4">
    <source>
        <dbReference type="EMBL" id="PZN00878.1"/>
    </source>
</evidence>
<comment type="caution">
    <text evidence="4">The sequence shown here is derived from an EMBL/GenBank/DDBJ whole genome shotgun (WGS) entry which is preliminary data.</text>
</comment>
<evidence type="ECO:0000313" key="5">
    <source>
        <dbReference type="Proteomes" id="UP000249324"/>
    </source>
</evidence>
<accession>A0A2W4K3U2</accession>
<dbReference type="PANTHER" id="PTHR18964">
    <property type="entry name" value="ROK (REPRESSOR, ORF, KINASE) FAMILY"/>
    <property type="match status" value="1"/>
</dbReference>
<dbReference type="Pfam" id="PF00480">
    <property type="entry name" value="ROK"/>
    <property type="match status" value="1"/>
</dbReference>
<gene>
    <name evidence="3" type="ORF">DIU77_000890</name>
    <name evidence="4" type="ORF">DIU77_02440</name>
</gene>
<feature type="domain" description="HTH marR-type" evidence="2">
    <location>
        <begin position="23"/>
        <end position="68"/>
    </location>
</feature>
<dbReference type="InterPro" id="IPR043129">
    <property type="entry name" value="ATPase_NBD"/>
</dbReference>
<dbReference type="Proteomes" id="UP000249324">
    <property type="component" value="Unassembled WGS sequence"/>
</dbReference>
<dbReference type="STRING" id="1111738.GCA_000427905_02954"/>
<dbReference type="EMBL" id="QGUI02000004">
    <property type="protein sequence ID" value="MFO7190789.1"/>
    <property type="molecule type" value="Genomic_DNA"/>
</dbReference>
<protein>
    <submittedName>
        <fullName evidence="4">ROK family transcriptional regulator</fullName>
    </submittedName>
</protein>
<evidence type="ECO:0000256" key="1">
    <source>
        <dbReference type="ARBA" id="ARBA00006479"/>
    </source>
</evidence>
<evidence type="ECO:0000313" key="3">
    <source>
        <dbReference type="EMBL" id="MFO7190789.1"/>
    </source>
</evidence>
<reference evidence="3" key="2">
    <citation type="submission" date="2018-05" db="EMBL/GenBank/DDBJ databases">
        <authorList>
            <person name="Moura L."/>
            <person name="Setubal J.C."/>
        </authorList>
    </citation>
    <scope>NUCLEOTIDE SEQUENCE</scope>
    <source>
        <strain evidence="3">ZC4RG45</strain>
    </source>
</reference>
<dbReference type="InterPro" id="IPR036390">
    <property type="entry name" value="WH_DNA-bd_sf"/>
</dbReference>
<dbReference type="InterPro" id="IPR000835">
    <property type="entry name" value="HTH_MarR-typ"/>
</dbReference>
<dbReference type="InterPro" id="IPR000600">
    <property type="entry name" value="ROK"/>
</dbReference>
<dbReference type="SUPFAM" id="SSF53067">
    <property type="entry name" value="Actin-like ATPase domain"/>
    <property type="match status" value="1"/>
</dbReference>